<dbReference type="InterPro" id="IPR051450">
    <property type="entry name" value="Gfo/Idh/MocA_Oxidoreductases"/>
</dbReference>
<protein>
    <submittedName>
        <fullName evidence="3">Oxidoreductase</fullName>
    </submittedName>
</protein>
<reference evidence="3 4" key="1">
    <citation type="submission" date="2019-12" db="EMBL/GenBank/DDBJ databases">
        <title>Roseobacter cerasinus sp. nov., isolated from seawater around aquaculture.</title>
        <authorList>
            <person name="Muramatsu S."/>
            <person name="Takabe Y."/>
            <person name="Mori K."/>
            <person name="Takaichi S."/>
            <person name="Hanada S."/>
        </authorList>
    </citation>
    <scope>NUCLEOTIDE SEQUENCE [LARGE SCALE GENOMIC DNA]</scope>
    <source>
        <strain evidence="3 4">AI77</strain>
    </source>
</reference>
<feature type="domain" description="GFO/IDH/MocA-like oxidoreductase" evidence="2">
    <location>
        <begin position="128"/>
        <end position="253"/>
    </location>
</feature>
<evidence type="ECO:0000259" key="1">
    <source>
        <dbReference type="Pfam" id="PF01408"/>
    </source>
</evidence>
<proteinExistence type="predicted"/>
<evidence type="ECO:0000259" key="2">
    <source>
        <dbReference type="Pfam" id="PF22725"/>
    </source>
</evidence>
<organism evidence="3 4">
    <name type="scientific">Roseobacter cerasinus</name>
    <dbReference type="NCBI Taxonomy" id="2602289"/>
    <lineage>
        <taxon>Bacteria</taxon>
        <taxon>Pseudomonadati</taxon>
        <taxon>Pseudomonadota</taxon>
        <taxon>Alphaproteobacteria</taxon>
        <taxon>Rhodobacterales</taxon>
        <taxon>Roseobacteraceae</taxon>
        <taxon>Roseobacter</taxon>
    </lineage>
</organism>
<dbReference type="SUPFAM" id="SSF51735">
    <property type="entry name" value="NAD(P)-binding Rossmann-fold domains"/>
    <property type="match status" value="1"/>
</dbReference>
<dbReference type="EMBL" id="BLIV01000005">
    <property type="protein sequence ID" value="GFE51046.1"/>
    <property type="molecule type" value="Genomic_DNA"/>
</dbReference>
<dbReference type="RefSeq" id="WP_159978383.1">
    <property type="nucleotide sequence ID" value="NZ_BLIV01000005.1"/>
</dbReference>
<dbReference type="Gene3D" id="3.30.360.10">
    <property type="entry name" value="Dihydrodipicolinate Reductase, domain 2"/>
    <property type="match status" value="1"/>
</dbReference>
<feature type="domain" description="Gfo/Idh/MocA-like oxidoreductase N-terminal" evidence="1">
    <location>
        <begin position="2"/>
        <end position="100"/>
    </location>
</feature>
<dbReference type="PANTHER" id="PTHR43377">
    <property type="entry name" value="BILIVERDIN REDUCTASE A"/>
    <property type="match status" value="1"/>
</dbReference>
<dbReference type="Gene3D" id="3.40.50.720">
    <property type="entry name" value="NAD(P)-binding Rossmann-like Domain"/>
    <property type="match status" value="1"/>
</dbReference>
<dbReference type="InterPro" id="IPR055170">
    <property type="entry name" value="GFO_IDH_MocA-like_dom"/>
</dbReference>
<sequence>MKAVVFGSGSIGRRHIESLRQIEPNCEITLVRRDAIEDEYSQGIGASVVGSAKMALDMRPDLAVIATPSAMHMEALAPCILENVPIYLEKPAVTREADVSVIRDLITSQTYDAPSQTGCNLRFLPAMRDAHALLRSGALGHVARASFQAGQYLPDWRPGTDHRCSYSADPQLGGGVIFDLIHELDSAHFLIGPFGEVHAFAASVEALDIRSEAVATIILSSKKGRSLVTVGLDYVSRKPIRRYDIIGTAGTLRLDLVGKKMTLDTVDGSEVLSNCPGDFDVAQTYVTAMSELLDAIASGGATSQGIEAGLETATLALKAKASL</sequence>
<name>A0A640VXV2_9RHOB</name>
<evidence type="ECO:0000313" key="4">
    <source>
        <dbReference type="Proteomes" id="UP000436522"/>
    </source>
</evidence>
<comment type="caution">
    <text evidence="3">The sequence shown here is derived from an EMBL/GenBank/DDBJ whole genome shotgun (WGS) entry which is preliminary data.</text>
</comment>
<keyword evidence="4" id="KW-1185">Reference proteome</keyword>
<dbReference type="InterPro" id="IPR036291">
    <property type="entry name" value="NAD(P)-bd_dom_sf"/>
</dbReference>
<dbReference type="InterPro" id="IPR000683">
    <property type="entry name" value="Gfo/Idh/MocA-like_OxRdtase_N"/>
</dbReference>
<dbReference type="Pfam" id="PF22725">
    <property type="entry name" value="GFO_IDH_MocA_C3"/>
    <property type="match status" value="1"/>
</dbReference>
<dbReference type="SUPFAM" id="SSF55347">
    <property type="entry name" value="Glyceraldehyde-3-phosphate dehydrogenase-like, C-terminal domain"/>
    <property type="match status" value="1"/>
</dbReference>
<evidence type="ECO:0000313" key="3">
    <source>
        <dbReference type="EMBL" id="GFE51046.1"/>
    </source>
</evidence>
<dbReference type="PANTHER" id="PTHR43377:SF1">
    <property type="entry name" value="BILIVERDIN REDUCTASE A"/>
    <property type="match status" value="1"/>
</dbReference>
<dbReference type="Pfam" id="PF01408">
    <property type="entry name" value="GFO_IDH_MocA"/>
    <property type="match status" value="1"/>
</dbReference>
<dbReference type="OrthoDB" id="9792935at2"/>
<accession>A0A640VXV2</accession>
<dbReference type="Proteomes" id="UP000436522">
    <property type="component" value="Unassembled WGS sequence"/>
</dbReference>
<dbReference type="GO" id="GO:0000166">
    <property type="term" value="F:nucleotide binding"/>
    <property type="evidence" value="ECO:0007669"/>
    <property type="project" value="InterPro"/>
</dbReference>
<dbReference type="AlphaFoldDB" id="A0A640VXV2"/>
<gene>
    <name evidence="3" type="ORF">So717_27990</name>
</gene>